<dbReference type="EMBL" id="LATL02000189">
    <property type="protein sequence ID" value="KKD37667.1"/>
    <property type="molecule type" value="Genomic_DNA"/>
</dbReference>
<dbReference type="AlphaFoldDB" id="A0A0F5YGA8"/>
<dbReference type="InterPro" id="IPR009317">
    <property type="entry name" value="ChaB"/>
</dbReference>
<feature type="region of interest" description="Disordered" evidence="1">
    <location>
        <begin position="57"/>
        <end position="81"/>
    </location>
</feature>
<evidence type="ECO:0000256" key="1">
    <source>
        <dbReference type="SAM" id="MobiDB-lite"/>
    </source>
</evidence>
<dbReference type="Proteomes" id="UP000033607">
    <property type="component" value="Unassembled WGS sequence"/>
</dbReference>
<protein>
    <submittedName>
        <fullName evidence="2">Cation transport regulator ChaB</fullName>
    </submittedName>
</protein>
<dbReference type="RefSeq" id="WP_046278997.1">
    <property type="nucleotide sequence ID" value="NZ_LATL02000189.1"/>
</dbReference>
<proteinExistence type="predicted"/>
<accession>A0A0F5YGA8</accession>
<organism evidence="2 3">
    <name type="scientific">Limnoraphis robusta CS-951</name>
    <dbReference type="NCBI Taxonomy" id="1637645"/>
    <lineage>
        <taxon>Bacteria</taxon>
        <taxon>Bacillati</taxon>
        <taxon>Cyanobacteriota</taxon>
        <taxon>Cyanophyceae</taxon>
        <taxon>Oscillatoriophycideae</taxon>
        <taxon>Oscillatoriales</taxon>
        <taxon>Sirenicapillariaceae</taxon>
        <taxon>Limnoraphis</taxon>
    </lineage>
</organism>
<gene>
    <name evidence="2" type="ORF">WN50_13120</name>
</gene>
<feature type="compositionally biased region" description="Polar residues" evidence="1">
    <location>
        <begin position="72"/>
        <end position="81"/>
    </location>
</feature>
<evidence type="ECO:0000313" key="2">
    <source>
        <dbReference type="EMBL" id="KKD37667.1"/>
    </source>
</evidence>
<dbReference type="InterPro" id="IPR037205">
    <property type="entry name" value="ChaB_sf"/>
</dbReference>
<dbReference type="SUPFAM" id="SSF140376">
    <property type="entry name" value="ChaB-like"/>
    <property type="match status" value="1"/>
</dbReference>
<dbReference type="OrthoDB" id="515114at2"/>
<dbReference type="Pfam" id="PF06150">
    <property type="entry name" value="ChaB"/>
    <property type="match status" value="1"/>
</dbReference>
<comment type="caution">
    <text evidence="2">The sequence shown here is derived from an EMBL/GenBank/DDBJ whole genome shotgun (WGS) entry which is preliminary data.</text>
</comment>
<sequence length="81" mass="8742">MAYETLEQLPETVKSKLPRGAQQIFLAAFNSATADGLSKDGAEKIAWNSVKNQYQQSSNGEWETIPEGGPGRTSTGTMPHS</sequence>
<evidence type="ECO:0000313" key="3">
    <source>
        <dbReference type="Proteomes" id="UP000033607"/>
    </source>
</evidence>
<name>A0A0F5YGA8_9CYAN</name>
<dbReference type="Gene3D" id="1.10.1740.70">
    <property type="entry name" value="ChaB"/>
    <property type="match status" value="1"/>
</dbReference>
<reference evidence="2 3" key="1">
    <citation type="submission" date="2015-06" db="EMBL/GenBank/DDBJ databases">
        <title>Draft genome assembly of filamentous brackish cyanobacterium Limnoraphis robusta strain CS-951.</title>
        <authorList>
            <person name="Willis A."/>
            <person name="Parks M."/>
            <person name="Burford M.A."/>
        </authorList>
    </citation>
    <scope>NUCLEOTIDE SEQUENCE [LARGE SCALE GENOMIC DNA]</scope>
    <source>
        <strain evidence="2 3">CS-951</strain>
    </source>
</reference>